<dbReference type="GO" id="GO:0006520">
    <property type="term" value="P:amino acid metabolic process"/>
    <property type="evidence" value="ECO:0007669"/>
    <property type="project" value="TreeGrafter"/>
</dbReference>
<dbReference type="EMBL" id="KV878214">
    <property type="protein sequence ID" value="OJJ33512.1"/>
    <property type="molecule type" value="Genomic_DNA"/>
</dbReference>
<dbReference type="InterPro" id="IPR004839">
    <property type="entry name" value="Aminotransferase_I/II_large"/>
</dbReference>
<evidence type="ECO:0000313" key="3">
    <source>
        <dbReference type="EMBL" id="OJJ33512.1"/>
    </source>
</evidence>
<dbReference type="OrthoDB" id="7042322at2759"/>
<name>A0A1L9RF14_ASPWE</name>
<dbReference type="PANTHER" id="PTHR43795">
    <property type="entry name" value="BIFUNCTIONAL ASPARTATE AMINOTRANSFERASE AND GLUTAMATE/ASPARTATE-PREPHENATE AMINOTRANSFERASE-RELATED"/>
    <property type="match status" value="1"/>
</dbReference>
<dbReference type="STRING" id="1073089.A0A1L9RF14"/>
<gene>
    <name evidence="3" type="ORF">ASPWEDRAFT_61528</name>
</gene>
<dbReference type="RefSeq" id="XP_040687189.1">
    <property type="nucleotide sequence ID" value="XM_040838582.1"/>
</dbReference>
<keyword evidence="1" id="KW-0663">Pyridoxal phosphate</keyword>
<organism evidence="3 4">
    <name type="scientific">Aspergillus wentii DTO 134E9</name>
    <dbReference type="NCBI Taxonomy" id="1073089"/>
    <lineage>
        <taxon>Eukaryota</taxon>
        <taxon>Fungi</taxon>
        <taxon>Dikarya</taxon>
        <taxon>Ascomycota</taxon>
        <taxon>Pezizomycotina</taxon>
        <taxon>Eurotiomycetes</taxon>
        <taxon>Eurotiomycetidae</taxon>
        <taxon>Eurotiales</taxon>
        <taxon>Aspergillaceae</taxon>
        <taxon>Aspergillus</taxon>
        <taxon>Aspergillus subgen. Cremei</taxon>
    </lineage>
</organism>
<dbReference type="GO" id="GO:0008483">
    <property type="term" value="F:transaminase activity"/>
    <property type="evidence" value="ECO:0007669"/>
    <property type="project" value="TreeGrafter"/>
</dbReference>
<accession>A0A1L9RF14</accession>
<dbReference type="InterPro" id="IPR015421">
    <property type="entry name" value="PyrdxlP-dep_Trfase_major"/>
</dbReference>
<dbReference type="Gene3D" id="3.90.1150.10">
    <property type="entry name" value="Aspartate Aminotransferase, domain 1"/>
    <property type="match status" value="1"/>
</dbReference>
<sequence length="441" mass="49180">MSLLHRLSKRGAFNFAHRDVWGPREKSMGNPWSPANPRGTVILRLAENSLLHEDIAEFINAQTAVHPPHHLTYSTGPRGSRRLRRAAAAFLTDEFQSREAITADNLFITPGCSSALDALAWAICDEGEGILIPQPFYNGFNFDTQYRSNARVVGVTYGDVEEYSGLDDLFCPDINKRALEAALHRAQNEGITPPETIMEFASFCGKNGLHFISDEIYAKSLFSNPAIPNATPFVSTLALDLCDAIDPSLTHILYGASKDFCANGLRLGFVCTKNEGIIGAMSSISMFSWSPHILQDVWAVMLKDRQWVNDFMLRKSKLMAENYTIATSFLRERNIRYSESNAGLFIWLDLRHLLLPQSSLQSDYGVLRVASPDASIYKQREMQIADICAANGVMIAPGHIYMPEECGWFRMTFTVGKEALAEGLDRLARSLEQVEADIQNV</sequence>
<protein>
    <recommendedName>
        <fullName evidence="2">Aminotransferase class I/classII large domain-containing protein</fullName>
    </recommendedName>
</protein>
<dbReference type="Proteomes" id="UP000184383">
    <property type="component" value="Unassembled WGS sequence"/>
</dbReference>
<dbReference type="GO" id="GO:0030170">
    <property type="term" value="F:pyridoxal phosphate binding"/>
    <property type="evidence" value="ECO:0007669"/>
    <property type="project" value="InterPro"/>
</dbReference>
<dbReference type="PANTHER" id="PTHR43795:SF39">
    <property type="entry name" value="AMINOTRANSFERASE CLASS I_CLASSII DOMAIN-CONTAINING PROTEIN"/>
    <property type="match status" value="1"/>
</dbReference>
<dbReference type="SUPFAM" id="SSF53383">
    <property type="entry name" value="PLP-dependent transferases"/>
    <property type="match status" value="1"/>
</dbReference>
<dbReference type="PRINTS" id="PR00753">
    <property type="entry name" value="ACCSYNTHASE"/>
</dbReference>
<proteinExistence type="predicted"/>
<dbReference type="AlphaFoldDB" id="A0A1L9RF14"/>
<keyword evidence="4" id="KW-1185">Reference proteome</keyword>
<dbReference type="Pfam" id="PF00155">
    <property type="entry name" value="Aminotran_1_2"/>
    <property type="match status" value="1"/>
</dbReference>
<dbReference type="InterPro" id="IPR050478">
    <property type="entry name" value="Ethylene_sulfur-biosynth"/>
</dbReference>
<reference evidence="4" key="1">
    <citation type="journal article" date="2017" name="Genome Biol.">
        <title>Comparative genomics reveals high biological diversity and specific adaptations in the industrially and medically important fungal genus Aspergillus.</title>
        <authorList>
            <person name="de Vries R.P."/>
            <person name="Riley R."/>
            <person name="Wiebenga A."/>
            <person name="Aguilar-Osorio G."/>
            <person name="Amillis S."/>
            <person name="Uchima C.A."/>
            <person name="Anderluh G."/>
            <person name="Asadollahi M."/>
            <person name="Askin M."/>
            <person name="Barry K."/>
            <person name="Battaglia E."/>
            <person name="Bayram O."/>
            <person name="Benocci T."/>
            <person name="Braus-Stromeyer S.A."/>
            <person name="Caldana C."/>
            <person name="Canovas D."/>
            <person name="Cerqueira G.C."/>
            <person name="Chen F."/>
            <person name="Chen W."/>
            <person name="Choi C."/>
            <person name="Clum A."/>
            <person name="Dos Santos R.A."/>
            <person name="Damasio A.R."/>
            <person name="Diallinas G."/>
            <person name="Emri T."/>
            <person name="Fekete E."/>
            <person name="Flipphi M."/>
            <person name="Freyberg S."/>
            <person name="Gallo A."/>
            <person name="Gournas C."/>
            <person name="Habgood R."/>
            <person name="Hainaut M."/>
            <person name="Harispe M.L."/>
            <person name="Henrissat B."/>
            <person name="Hilden K.S."/>
            <person name="Hope R."/>
            <person name="Hossain A."/>
            <person name="Karabika E."/>
            <person name="Karaffa L."/>
            <person name="Karanyi Z."/>
            <person name="Krasevec N."/>
            <person name="Kuo A."/>
            <person name="Kusch H."/>
            <person name="LaButti K."/>
            <person name="Lagendijk E.L."/>
            <person name="Lapidus A."/>
            <person name="Levasseur A."/>
            <person name="Lindquist E."/>
            <person name="Lipzen A."/>
            <person name="Logrieco A.F."/>
            <person name="MacCabe A."/>
            <person name="Maekelae M.R."/>
            <person name="Malavazi I."/>
            <person name="Melin P."/>
            <person name="Meyer V."/>
            <person name="Mielnichuk N."/>
            <person name="Miskei M."/>
            <person name="Molnar A.P."/>
            <person name="Mule G."/>
            <person name="Ngan C.Y."/>
            <person name="Orejas M."/>
            <person name="Orosz E."/>
            <person name="Ouedraogo J.P."/>
            <person name="Overkamp K.M."/>
            <person name="Park H.-S."/>
            <person name="Perrone G."/>
            <person name="Piumi F."/>
            <person name="Punt P.J."/>
            <person name="Ram A.F."/>
            <person name="Ramon A."/>
            <person name="Rauscher S."/>
            <person name="Record E."/>
            <person name="Riano-Pachon D.M."/>
            <person name="Robert V."/>
            <person name="Roehrig J."/>
            <person name="Ruller R."/>
            <person name="Salamov A."/>
            <person name="Salih N.S."/>
            <person name="Samson R.A."/>
            <person name="Sandor E."/>
            <person name="Sanguinetti M."/>
            <person name="Schuetze T."/>
            <person name="Sepcic K."/>
            <person name="Shelest E."/>
            <person name="Sherlock G."/>
            <person name="Sophianopoulou V."/>
            <person name="Squina F.M."/>
            <person name="Sun H."/>
            <person name="Susca A."/>
            <person name="Todd R.B."/>
            <person name="Tsang A."/>
            <person name="Unkles S.E."/>
            <person name="van de Wiele N."/>
            <person name="van Rossen-Uffink D."/>
            <person name="Oliveira J.V."/>
            <person name="Vesth T.C."/>
            <person name="Visser J."/>
            <person name="Yu J.-H."/>
            <person name="Zhou M."/>
            <person name="Andersen M.R."/>
            <person name="Archer D.B."/>
            <person name="Baker S.E."/>
            <person name="Benoit I."/>
            <person name="Brakhage A.A."/>
            <person name="Braus G.H."/>
            <person name="Fischer R."/>
            <person name="Frisvad J.C."/>
            <person name="Goldman G.H."/>
            <person name="Houbraken J."/>
            <person name="Oakley B."/>
            <person name="Pocsi I."/>
            <person name="Scazzocchio C."/>
            <person name="Seiboth B."/>
            <person name="vanKuyk P.A."/>
            <person name="Wortman J."/>
            <person name="Dyer P.S."/>
            <person name="Grigoriev I.V."/>
        </authorList>
    </citation>
    <scope>NUCLEOTIDE SEQUENCE [LARGE SCALE GENOMIC DNA]</scope>
    <source>
        <strain evidence="4">DTO 134E9</strain>
    </source>
</reference>
<dbReference type="CDD" id="cd00609">
    <property type="entry name" value="AAT_like"/>
    <property type="match status" value="1"/>
</dbReference>
<evidence type="ECO:0000313" key="4">
    <source>
        <dbReference type="Proteomes" id="UP000184383"/>
    </source>
</evidence>
<dbReference type="VEuPathDB" id="FungiDB:ASPWEDRAFT_61528"/>
<feature type="domain" description="Aminotransferase class I/classII large" evidence="2">
    <location>
        <begin position="42"/>
        <end position="427"/>
    </location>
</feature>
<evidence type="ECO:0000259" key="2">
    <source>
        <dbReference type="Pfam" id="PF00155"/>
    </source>
</evidence>
<dbReference type="InterPro" id="IPR015422">
    <property type="entry name" value="PyrdxlP-dep_Trfase_small"/>
</dbReference>
<dbReference type="Gene3D" id="3.40.640.10">
    <property type="entry name" value="Type I PLP-dependent aspartate aminotransferase-like (Major domain)"/>
    <property type="match status" value="1"/>
</dbReference>
<evidence type="ECO:0000256" key="1">
    <source>
        <dbReference type="ARBA" id="ARBA00022898"/>
    </source>
</evidence>
<dbReference type="InterPro" id="IPR015424">
    <property type="entry name" value="PyrdxlP-dep_Trfase"/>
</dbReference>
<dbReference type="GeneID" id="63754430"/>